<feature type="domain" description="Polysaccharide chain length determinant N-terminal" evidence="8">
    <location>
        <begin position="16"/>
        <end position="117"/>
    </location>
</feature>
<dbReference type="PANTHER" id="PTHR32309">
    <property type="entry name" value="TYROSINE-PROTEIN KINASE"/>
    <property type="match status" value="1"/>
</dbReference>
<evidence type="ECO:0000256" key="6">
    <source>
        <dbReference type="SAM" id="Coils"/>
    </source>
</evidence>
<evidence type="ECO:0000256" key="4">
    <source>
        <dbReference type="ARBA" id="ARBA00022989"/>
    </source>
</evidence>
<dbReference type="InterPro" id="IPR003856">
    <property type="entry name" value="LPS_length_determ_N"/>
</dbReference>
<keyword evidence="4 7" id="KW-1133">Transmembrane helix</keyword>
<protein>
    <submittedName>
        <fullName evidence="10">Lipopolysaccharide biosynthesis protein</fullName>
    </submittedName>
</protein>
<dbReference type="Pfam" id="PF13807">
    <property type="entry name" value="GNVR"/>
    <property type="match status" value="1"/>
</dbReference>
<keyword evidence="2" id="KW-1003">Cell membrane</keyword>
<name>A0ABS5K0T1_9BACT</name>
<dbReference type="RefSeq" id="WP_212219279.1">
    <property type="nucleotide sequence ID" value="NZ_JAGUCO010000029.1"/>
</dbReference>
<dbReference type="Pfam" id="PF02706">
    <property type="entry name" value="Wzz"/>
    <property type="match status" value="1"/>
</dbReference>
<evidence type="ECO:0000256" key="3">
    <source>
        <dbReference type="ARBA" id="ARBA00022692"/>
    </source>
</evidence>
<dbReference type="InterPro" id="IPR050445">
    <property type="entry name" value="Bact_polysacc_biosynth/exp"/>
</dbReference>
<dbReference type="InterPro" id="IPR032807">
    <property type="entry name" value="GNVR"/>
</dbReference>
<keyword evidence="11" id="KW-1185">Reference proteome</keyword>
<reference evidence="10 11" key="1">
    <citation type="journal article" date="2015" name="Int. J. Syst. Evol. Microbiol.">
        <title>Carboxylicivirga linearis sp. nov., isolated from a sea cucumber culture pond.</title>
        <authorList>
            <person name="Wang F.Q."/>
            <person name="Zhou Y.X."/>
            <person name="Lin X.Z."/>
            <person name="Chen G.J."/>
            <person name="Du Z.J."/>
        </authorList>
    </citation>
    <scope>NUCLEOTIDE SEQUENCE [LARGE SCALE GENOMIC DNA]</scope>
    <source>
        <strain evidence="10 11">FB218</strain>
    </source>
</reference>
<dbReference type="EMBL" id="JAGUCO010000029">
    <property type="protein sequence ID" value="MBS2100773.1"/>
    <property type="molecule type" value="Genomic_DNA"/>
</dbReference>
<evidence type="ECO:0000256" key="1">
    <source>
        <dbReference type="ARBA" id="ARBA00004651"/>
    </source>
</evidence>
<feature type="coiled-coil region" evidence="6">
    <location>
        <begin position="245"/>
        <end position="272"/>
    </location>
</feature>
<organism evidence="10 11">
    <name type="scientific">Carboxylicivirga linearis</name>
    <dbReference type="NCBI Taxonomy" id="1628157"/>
    <lineage>
        <taxon>Bacteria</taxon>
        <taxon>Pseudomonadati</taxon>
        <taxon>Bacteroidota</taxon>
        <taxon>Bacteroidia</taxon>
        <taxon>Marinilabiliales</taxon>
        <taxon>Marinilabiliaceae</taxon>
        <taxon>Carboxylicivirga</taxon>
    </lineage>
</organism>
<evidence type="ECO:0000256" key="2">
    <source>
        <dbReference type="ARBA" id="ARBA00022475"/>
    </source>
</evidence>
<evidence type="ECO:0000259" key="8">
    <source>
        <dbReference type="Pfam" id="PF02706"/>
    </source>
</evidence>
<sequence>MVNDNNKDKYQIINKDEVDLSVLLKIIWQGRKTIYYSVATILFIGIMIAFLSPVMYSASATLLPSAERRSNGIGGLSALAGMAGVNLGSMMGESNGIPAEIYPQVVRSYPFLNELINKKFSFEQFDEPISIYDYLLSDTIESTSDLILKYTLRLPWTIKDAISSKEEGVKNNRNIGVLLISKKEKELYEKVRGLIDIEVDKNTGLVLLSVEYEDPVVTAQLVQKGGELLQDYIIEYKTKQARESLSFVESGYEEKKEQYELLQKEIFNYRDRHRNLVSERINIEFQRLSDEYDLVSSIYNELAMQLEKAKIAVKEQTPAFSILEPAKVPVERSGPKRKIILVVSIFLGFFLGVTLIFVKIFVMNVRRGLRQE</sequence>
<gene>
    <name evidence="10" type="ORF">KEM10_20970</name>
</gene>
<evidence type="ECO:0000313" key="11">
    <source>
        <dbReference type="Proteomes" id="UP000708576"/>
    </source>
</evidence>
<proteinExistence type="predicted"/>
<evidence type="ECO:0000259" key="9">
    <source>
        <dbReference type="Pfam" id="PF13807"/>
    </source>
</evidence>
<accession>A0ABS5K0T1</accession>
<feature type="domain" description="Tyrosine-protein kinase G-rich" evidence="9">
    <location>
        <begin position="287"/>
        <end position="359"/>
    </location>
</feature>
<feature type="transmembrane region" description="Helical" evidence="7">
    <location>
        <begin position="339"/>
        <end position="362"/>
    </location>
</feature>
<evidence type="ECO:0000313" key="10">
    <source>
        <dbReference type="EMBL" id="MBS2100773.1"/>
    </source>
</evidence>
<keyword evidence="6" id="KW-0175">Coiled coil</keyword>
<evidence type="ECO:0000256" key="7">
    <source>
        <dbReference type="SAM" id="Phobius"/>
    </source>
</evidence>
<keyword evidence="5 7" id="KW-0472">Membrane</keyword>
<feature type="transmembrane region" description="Helical" evidence="7">
    <location>
        <begin position="34"/>
        <end position="56"/>
    </location>
</feature>
<comment type="caution">
    <text evidence="10">The sequence shown here is derived from an EMBL/GenBank/DDBJ whole genome shotgun (WGS) entry which is preliminary data.</text>
</comment>
<keyword evidence="3 7" id="KW-0812">Transmembrane</keyword>
<dbReference type="PANTHER" id="PTHR32309:SF13">
    <property type="entry name" value="FERRIC ENTEROBACTIN TRANSPORT PROTEIN FEPE"/>
    <property type="match status" value="1"/>
</dbReference>
<evidence type="ECO:0000256" key="5">
    <source>
        <dbReference type="ARBA" id="ARBA00023136"/>
    </source>
</evidence>
<comment type="subcellular location">
    <subcellularLocation>
        <location evidence="1">Cell membrane</location>
        <topology evidence="1">Multi-pass membrane protein</topology>
    </subcellularLocation>
</comment>
<dbReference type="Proteomes" id="UP000708576">
    <property type="component" value="Unassembled WGS sequence"/>
</dbReference>